<reference evidence="2" key="1">
    <citation type="journal article" date="2014" name="Int. J. Syst. Evol. Microbiol.">
        <title>Complete genome sequence of Corynebacterium casei LMG S-19264T (=DSM 44701T), isolated from a smear-ripened cheese.</title>
        <authorList>
            <consortium name="US DOE Joint Genome Institute (JGI-PGF)"/>
            <person name="Walter F."/>
            <person name="Albersmeier A."/>
            <person name="Kalinowski J."/>
            <person name="Ruckert C."/>
        </authorList>
    </citation>
    <scope>NUCLEOTIDE SEQUENCE</scope>
    <source>
        <strain evidence="2">JCM 19831</strain>
    </source>
</reference>
<accession>A0A917TNT3</accession>
<sequence length="87" mass="9047">MISVDGELTVMNAAEQHERLLRALGDSPLEVGLAGVTELDTAGLQVLLLLSREAARRGVAVSFAGHSPAVLDVLELVGLSPSLEVDS</sequence>
<name>A0A917TNT3_9ACTN</name>
<dbReference type="EMBL" id="BMPI01000015">
    <property type="protein sequence ID" value="GGM30879.1"/>
    <property type="molecule type" value="Genomic_DNA"/>
</dbReference>
<feature type="domain" description="STAS" evidence="1">
    <location>
        <begin position="1"/>
        <end position="87"/>
    </location>
</feature>
<evidence type="ECO:0000313" key="3">
    <source>
        <dbReference type="Proteomes" id="UP000642070"/>
    </source>
</evidence>
<dbReference type="PANTHER" id="PTHR35849:SF2">
    <property type="entry name" value="BLR2341 PROTEIN"/>
    <property type="match status" value="1"/>
</dbReference>
<organism evidence="2 3">
    <name type="scientific">Dactylosporangium sucinum</name>
    <dbReference type="NCBI Taxonomy" id="1424081"/>
    <lineage>
        <taxon>Bacteria</taxon>
        <taxon>Bacillati</taxon>
        <taxon>Actinomycetota</taxon>
        <taxon>Actinomycetes</taxon>
        <taxon>Micromonosporales</taxon>
        <taxon>Micromonosporaceae</taxon>
        <taxon>Dactylosporangium</taxon>
    </lineage>
</organism>
<dbReference type="Gene3D" id="3.30.750.24">
    <property type="entry name" value="STAS domain"/>
    <property type="match status" value="1"/>
</dbReference>
<proteinExistence type="predicted"/>
<dbReference type="PROSITE" id="PS50801">
    <property type="entry name" value="STAS"/>
    <property type="match status" value="1"/>
</dbReference>
<dbReference type="PANTHER" id="PTHR35849">
    <property type="entry name" value="BLR2341 PROTEIN"/>
    <property type="match status" value="1"/>
</dbReference>
<dbReference type="InterPro" id="IPR058548">
    <property type="entry name" value="MlaB-like_STAS"/>
</dbReference>
<dbReference type="CDD" id="cd07043">
    <property type="entry name" value="STAS_anti-anti-sigma_factors"/>
    <property type="match status" value="1"/>
</dbReference>
<reference evidence="2" key="2">
    <citation type="submission" date="2020-09" db="EMBL/GenBank/DDBJ databases">
        <authorList>
            <person name="Sun Q."/>
            <person name="Ohkuma M."/>
        </authorList>
    </citation>
    <scope>NUCLEOTIDE SEQUENCE</scope>
    <source>
        <strain evidence="2">JCM 19831</strain>
    </source>
</reference>
<dbReference type="InterPro" id="IPR052746">
    <property type="entry name" value="MlaB_ABC_Transporter"/>
</dbReference>
<dbReference type="InterPro" id="IPR036513">
    <property type="entry name" value="STAS_dom_sf"/>
</dbReference>
<dbReference type="RefSeq" id="WP_229835322.1">
    <property type="nucleotide sequence ID" value="NZ_BMPI01000015.1"/>
</dbReference>
<dbReference type="InterPro" id="IPR002645">
    <property type="entry name" value="STAS_dom"/>
</dbReference>
<gene>
    <name evidence="2" type="ORF">GCM10007977_035230</name>
</gene>
<dbReference type="Proteomes" id="UP000642070">
    <property type="component" value="Unassembled WGS sequence"/>
</dbReference>
<protein>
    <submittedName>
        <fullName evidence="2">Sulfate transporter</fullName>
    </submittedName>
</protein>
<dbReference type="AlphaFoldDB" id="A0A917TNT3"/>
<dbReference type="Pfam" id="PF13466">
    <property type="entry name" value="STAS_2"/>
    <property type="match status" value="1"/>
</dbReference>
<evidence type="ECO:0000259" key="1">
    <source>
        <dbReference type="PROSITE" id="PS50801"/>
    </source>
</evidence>
<comment type="caution">
    <text evidence="2">The sequence shown here is derived from an EMBL/GenBank/DDBJ whole genome shotgun (WGS) entry which is preliminary data.</text>
</comment>
<evidence type="ECO:0000313" key="2">
    <source>
        <dbReference type="EMBL" id="GGM30879.1"/>
    </source>
</evidence>
<keyword evidence="3" id="KW-1185">Reference proteome</keyword>
<dbReference type="SUPFAM" id="SSF52091">
    <property type="entry name" value="SpoIIaa-like"/>
    <property type="match status" value="1"/>
</dbReference>